<keyword evidence="2" id="KW-1185">Reference proteome</keyword>
<comment type="caution">
    <text evidence="1">The sequence shown here is derived from an EMBL/GenBank/DDBJ whole genome shotgun (WGS) entry which is preliminary data.</text>
</comment>
<evidence type="ECO:0000313" key="2">
    <source>
        <dbReference type="Proteomes" id="UP000187412"/>
    </source>
</evidence>
<organism evidence="1 2">
    <name type="scientific">Paenibacillus borealis</name>
    <dbReference type="NCBI Taxonomy" id="160799"/>
    <lineage>
        <taxon>Bacteria</taxon>
        <taxon>Bacillati</taxon>
        <taxon>Bacillota</taxon>
        <taxon>Bacilli</taxon>
        <taxon>Bacillales</taxon>
        <taxon>Paenibacillaceae</taxon>
        <taxon>Paenibacillus</taxon>
    </lineage>
</organism>
<sequence length="202" mass="23304">MKRMPFERPTEHYDARIMDIDEKICALIKQRKDISGNNPGFPPLEQISKWAADFELYEDLLKSVFGTLLSEEHFKPLIEPSGFRQHIPVLQSIEQGDYFYTLTSMRQYSNASVITFNIDWDVTVDDLIRHSYKHHKHFELDLGEAYDCRMSDGGSSTGHAAYNYVISPPLPDNISGVELKFKEYSKPFKNNETGTEIVFSVK</sequence>
<evidence type="ECO:0008006" key="3">
    <source>
        <dbReference type="Google" id="ProtNLM"/>
    </source>
</evidence>
<evidence type="ECO:0000313" key="1">
    <source>
        <dbReference type="EMBL" id="OMD52510.1"/>
    </source>
</evidence>
<dbReference type="RefSeq" id="WP_076109362.1">
    <property type="nucleotide sequence ID" value="NZ_MPTB01000003.1"/>
</dbReference>
<gene>
    <name evidence="1" type="ORF">BSK56_03655</name>
</gene>
<proteinExistence type="predicted"/>
<dbReference type="EMBL" id="MPTB01000003">
    <property type="protein sequence ID" value="OMD52510.1"/>
    <property type="molecule type" value="Genomic_DNA"/>
</dbReference>
<reference evidence="1 2" key="1">
    <citation type="submission" date="2016-10" db="EMBL/GenBank/DDBJ databases">
        <title>Paenibacillus species isolates.</title>
        <authorList>
            <person name="Beno S.M."/>
        </authorList>
    </citation>
    <scope>NUCLEOTIDE SEQUENCE [LARGE SCALE GENOMIC DNA]</scope>
    <source>
        <strain evidence="1 2">FSL H7-0744</strain>
    </source>
</reference>
<name>A0ABX3HQ95_PAEBO</name>
<protein>
    <recommendedName>
        <fullName evidence="3">Chorismate mutase domain-containing protein</fullName>
    </recommendedName>
</protein>
<dbReference type="Proteomes" id="UP000187412">
    <property type="component" value="Unassembled WGS sequence"/>
</dbReference>
<accession>A0ABX3HQ95</accession>